<dbReference type="PANTHER" id="PTHR30085:SF6">
    <property type="entry name" value="ABC TRANSPORTER GLUTAMINE-BINDING PROTEIN GLNH"/>
    <property type="match status" value="1"/>
</dbReference>
<organism evidence="6 7">
    <name type="scientific">Terriglobus saanensis (strain ATCC BAA-1853 / DSM 23119 / SP1PR4)</name>
    <dbReference type="NCBI Taxonomy" id="401053"/>
    <lineage>
        <taxon>Bacteria</taxon>
        <taxon>Pseudomonadati</taxon>
        <taxon>Acidobacteriota</taxon>
        <taxon>Terriglobia</taxon>
        <taxon>Terriglobales</taxon>
        <taxon>Acidobacteriaceae</taxon>
        <taxon>Terriglobus</taxon>
    </lineage>
</organism>
<evidence type="ECO:0000313" key="7">
    <source>
        <dbReference type="Proteomes" id="UP000006844"/>
    </source>
</evidence>
<dbReference type="STRING" id="401053.AciPR4_1706"/>
<dbReference type="SMART" id="SM00062">
    <property type="entry name" value="PBPb"/>
    <property type="match status" value="1"/>
</dbReference>
<sequence>MRAVSLLLLAVCSSLTLGAQQTLQKVRAAGVLTCGVIAEDAEYNTEDDHGSRGGFDLDLCKAVAVAALGEKAQTKVITFLDDKSGVDALIAGKIDLIATLSADFSHTTNASLGESAPVLYDGVGFLVLRKSGIAHAADLTHRKVCFLAETNVETALQAWFTRQHLDLLPFPFQEEGEMEAAYITKNCAAIAGDLTRLAQTRASFETQAPDHMILPEVIAADPLAFAYRSSDPQWGRIVDWTAQVLFHGEALGVTSANIDISAKSADPAVRHLLGATHAVGTPLGLSEDWAASVLRSVGNYREVFDRTFGEASTLSLTRGRNRLTSEGGLILPLPLK</sequence>
<feature type="signal peptide" evidence="4">
    <location>
        <begin position="1"/>
        <end position="19"/>
    </location>
</feature>
<feature type="chain" id="PRO_5003232864" evidence="4">
    <location>
        <begin position="20"/>
        <end position="336"/>
    </location>
</feature>
<dbReference type="RefSeq" id="WP_013568246.1">
    <property type="nucleotide sequence ID" value="NC_014963.1"/>
</dbReference>
<proteinExistence type="inferred from homology"/>
<reference evidence="6 7" key="1">
    <citation type="journal article" date="2012" name="Stand. Genomic Sci.">
        <title>Complete genome sequence of Terriglobus saanensis type strain SP1PR4(T), an Acidobacteria from tundra soil.</title>
        <authorList>
            <person name="Rawat S.R."/>
            <person name="Mannisto M.K."/>
            <person name="Starovoytov V."/>
            <person name="Goodwin L."/>
            <person name="Nolan M."/>
            <person name="Hauser L."/>
            <person name="Land M."/>
            <person name="Davenport K.W."/>
            <person name="Woyke T."/>
            <person name="Haggblom M.M."/>
        </authorList>
    </citation>
    <scope>NUCLEOTIDE SEQUENCE</scope>
    <source>
        <strain evidence="7">ATCC BAA-1853 / DSM 23119 / SP1PR4</strain>
    </source>
</reference>
<dbReference type="eggNOG" id="COG0834">
    <property type="taxonomic scope" value="Bacteria"/>
</dbReference>
<accession>E8V422</accession>
<dbReference type="HOGENOM" id="CLU_019602_3_2_0"/>
<feature type="domain" description="Solute-binding protein family 3/N-terminal" evidence="5">
    <location>
        <begin position="31"/>
        <end position="261"/>
    </location>
</feature>
<evidence type="ECO:0000259" key="5">
    <source>
        <dbReference type="SMART" id="SM00062"/>
    </source>
</evidence>
<evidence type="ECO:0000256" key="1">
    <source>
        <dbReference type="ARBA" id="ARBA00010333"/>
    </source>
</evidence>
<dbReference type="InterPro" id="IPR051455">
    <property type="entry name" value="Bact_solute-bind_prot3"/>
</dbReference>
<evidence type="ECO:0000313" key="6">
    <source>
        <dbReference type="EMBL" id="ADV82513.1"/>
    </source>
</evidence>
<dbReference type="SUPFAM" id="SSF53850">
    <property type="entry name" value="Periplasmic binding protein-like II"/>
    <property type="match status" value="1"/>
</dbReference>
<evidence type="ECO:0000256" key="3">
    <source>
        <dbReference type="ARBA" id="ARBA00022729"/>
    </source>
</evidence>
<dbReference type="Proteomes" id="UP000006844">
    <property type="component" value="Chromosome"/>
</dbReference>
<name>E8V422_TERSS</name>
<protein>
    <submittedName>
        <fullName evidence="6">Extracellular solute-binding protein family 3</fullName>
    </submittedName>
</protein>
<dbReference type="EMBL" id="CP002467">
    <property type="protein sequence ID" value="ADV82513.1"/>
    <property type="molecule type" value="Genomic_DNA"/>
</dbReference>
<dbReference type="OrthoDB" id="115856at2"/>
<dbReference type="AlphaFoldDB" id="E8V422"/>
<evidence type="ECO:0000256" key="4">
    <source>
        <dbReference type="SAM" id="SignalP"/>
    </source>
</evidence>
<comment type="similarity">
    <text evidence="1">Belongs to the bacterial solute-binding protein 3 family.</text>
</comment>
<dbReference type="PANTHER" id="PTHR30085">
    <property type="entry name" value="AMINO ACID ABC TRANSPORTER PERMEASE"/>
    <property type="match status" value="1"/>
</dbReference>
<dbReference type="InterPro" id="IPR001638">
    <property type="entry name" value="Solute-binding_3/MltF_N"/>
</dbReference>
<dbReference type="GO" id="GO:0006865">
    <property type="term" value="P:amino acid transport"/>
    <property type="evidence" value="ECO:0007669"/>
    <property type="project" value="TreeGrafter"/>
</dbReference>
<keyword evidence="3 4" id="KW-0732">Signal</keyword>
<evidence type="ECO:0000256" key="2">
    <source>
        <dbReference type="ARBA" id="ARBA00022448"/>
    </source>
</evidence>
<dbReference type="KEGG" id="tsa:AciPR4_1706"/>
<keyword evidence="7" id="KW-1185">Reference proteome</keyword>
<dbReference type="Gene3D" id="3.40.190.10">
    <property type="entry name" value="Periplasmic binding protein-like II"/>
    <property type="match status" value="2"/>
</dbReference>
<keyword evidence="2" id="KW-0813">Transport</keyword>
<gene>
    <name evidence="6" type="ordered locus">AciPR4_1706</name>
</gene>